<organism evidence="1 2">
    <name type="scientific">Bionectria ochroleuca</name>
    <name type="common">Gliocladium roseum</name>
    <dbReference type="NCBI Taxonomy" id="29856"/>
    <lineage>
        <taxon>Eukaryota</taxon>
        <taxon>Fungi</taxon>
        <taxon>Dikarya</taxon>
        <taxon>Ascomycota</taxon>
        <taxon>Pezizomycotina</taxon>
        <taxon>Sordariomycetes</taxon>
        <taxon>Hypocreomycetidae</taxon>
        <taxon>Hypocreales</taxon>
        <taxon>Bionectriaceae</taxon>
        <taxon>Clonostachys</taxon>
    </lineage>
</organism>
<protein>
    <recommendedName>
        <fullName evidence="3">F-box domain-containing protein</fullName>
    </recommendedName>
</protein>
<reference evidence="1 2" key="1">
    <citation type="submission" date="2019-06" db="EMBL/GenBank/DDBJ databases">
        <authorList>
            <person name="Broberg M."/>
        </authorList>
    </citation>
    <scope>NUCLEOTIDE SEQUENCE [LARGE SCALE GENOMIC DNA]</scope>
</reference>
<evidence type="ECO:0000313" key="2">
    <source>
        <dbReference type="Proteomes" id="UP000766486"/>
    </source>
</evidence>
<keyword evidence="2" id="KW-1185">Reference proteome</keyword>
<dbReference type="SUPFAM" id="SSF52047">
    <property type="entry name" value="RNI-like"/>
    <property type="match status" value="1"/>
</dbReference>
<comment type="caution">
    <text evidence="1">The sequence shown here is derived from an EMBL/GenBank/DDBJ whole genome shotgun (WGS) entry which is preliminary data.</text>
</comment>
<proteinExistence type="predicted"/>
<dbReference type="EMBL" id="CABFNS010000777">
    <property type="protein sequence ID" value="VUC27903.1"/>
    <property type="molecule type" value="Genomic_DNA"/>
</dbReference>
<dbReference type="InterPro" id="IPR032675">
    <property type="entry name" value="LRR_dom_sf"/>
</dbReference>
<evidence type="ECO:0008006" key="3">
    <source>
        <dbReference type="Google" id="ProtNLM"/>
    </source>
</evidence>
<accession>A0ABY6U9V7</accession>
<dbReference type="Gene3D" id="3.80.10.10">
    <property type="entry name" value="Ribonuclease Inhibitor"/>
    <property type="match status" value="1"/>
</dbReference>
<evidence type="ECO:0000313" key="1">
    <source>
        <dbReference type="EMBL" id="VUC27903.1"/>
    </source>
</evidence>
<name>A0ABY6U9V7_BIOOC</name>
<sequence length="476" mass="53333">MADNGSSSASGLSSFPREILSMICENLCSHCTSNTQDGRDVTWGNKPSALLALSQTCRVLRNIAQPITYHVVAYVPDYAHFPKFIRTLDERPDLAGQIRWLRQHTYECGGWDYDNDEEVDLVKGVAKRLGMQRESDEDFESADEEDTSLGKFCIELLIALAPNVEVLQVYVEDDDNYEGTKYYYTAERRRQIGPEAASLHRLKRLEFLTDADWGVSANVPAIPVLLSLAPNLDCLTLNRCKGLSREYNPDGEDGESGTIFRDGAGSSLRVVEIKSSALEGDGDTESLISDIVSHAPRLERFSYQSQAAYLGEHIDVHFSARDFLRCLRPTKTSLKFLDIDLTEHSLHNGSGEMVLPDVLQSFTALETLKLDDTSFCRHRDNPEALSTCLTDVLPANLTTLVLRLYEGTRAWADLERLAIESGKFPKLRGVQIDNIHRMHSDVAENVFPQQADEHCSVLLDSFAERSIDFAWSITIE</sequence>
<dbReference type="Proteomes" id="UP000766486">
    <property type="component" value="Unassembled WGS sequence"/>
</dbReference>
<gene>
    <name evidence="1" type="ORF">CLO192961_LOCUS222437</name>
</gene>